<dbReference type="FunFam" id="1.10.730.20:FF:000001">
    <property type="entry name" value="Isoleucine--tRNA ligase"/>
    <property type="match status" value="1"/>
</dbReference>
<dbReference type="PROSITE" id="PS00178">
    <property type="entry name" value="AA_TRNA_LIGASE_I"/>
    <property type="match status" value="1"/>
</dbReference>
<comment type="cofactor">
    <cofactor evidence="10">
        <name>Zn(2+)</name>
        <dbReference type="ChEBI" id="CHEBI:29105"/>
    </cofactor>
    <text evidence="10">Binds 1 zinc ion per subunit.</text>
</comment>
<dbReference type="GO" id="GO:0008270">
    <property type="term" value="F:zinc ion binding"/>
    <property type="evidence" value="ECO:0007669"/>
    <property type="project" value="UniProtKB-UniRule"/>
</dbReference>
<gene>
    <name evidence="10" type="primary">ileS</name>
    <name evidence="14" type="ORF">SAMN02746065_102131</name>
</gene>
<dbReference type="EC" id="6.1.1.5" evidence="10"/>
<dbReference type="NCBIfam" id="TIGR00392">
    <property type="entry name" value="ileS"/>
    <property type="match status" value="1"/>
</dbReference>
<dbReference type="GO" id="GO:0005524">
    <property type="term" value="F:ATP binding"/>
    <property type="evidence" value="ECO:0007669"/>
    <property type="project" value="UniProtKB-UniRule"/>
</dbReference>
<evidence type="ECO:0000313" key="15">
    <source>
        <dbReference type="Proteomes" id="UP000192418"/>
    </source>
</evidence>
<comment type="subunit">
    <text evidence="10">Monomer.</text>
</comment>
<dbReference type="PANTHER" id="PTHR42765">
    <property type="entry name" value="SOLEUCYL-TRNA SYNTHETASE"/>
    <property type="match status" value="1"/>
</dbReference>
<dbReference type="Gene3D" id="3.40.50.620">
    <property type="entry name" value="HUPs"/>
    <property type="match status" value="2"/>
</dbReference>
<dbReference type="GO" id="GO:0005829">
    <property type="term" value="C:cytosol"/>
    <property type="evidence" value="ECO:0007669"/>
    <property type="project" value="TreeGrafter"/>
</dbReference>
<evidence type="ECO:0000256" key="5">
    <source>
        <dbReference type="ARBA" id="ARBA00022840"/>
    </source>
</evidence>
<dbReference type="InterPro" id="IPR002301">
    <property type="entry name" value="Ile-tRNA-ligase"/>
</dbReference>
<dbReference type="AlphaFoldDB" id="A0A1W1Z7W0"/>
<evidence type="ECO:0000256" key="6">
    <source>
        <dbReference type="ARBA" id="ARBA00022917"/>
    </source>
</evidence>
<dbReference type="InterPro" id="IPR033708">
    <property type="entry name" value="Anticodon_Ile_BEm"/>
</dbReference>
<evidence type="ECO:0000313" key="14">
    <source>
        <dbReference type="EMBL" id="SMC44392.1"/>
    </source>
</evidence>
<feature type="short sequence motif" description="'HIGH' region" evidence="10">
    <location>
        <begin position="57"/>
        <end position="67"/>
    </location>
</feature>
<keyword evidence="5 10" id="KW-0067">ATP-binding</keyword>
<proteinExistence type="inferred from homology"/>
<evidence type="ECO:0000259" key="11">
    <source>
        <dbReference type="Pfam" id="PF00133"/>
    </source>
</evidence>
<dbReference type="SUPFAM" id="SSF47323">
    <property type="entry name" value="Anticodon-binding domain of a subclass of class I aminoacyl-tRNA synthetases"/>
    <property type="match status" value="1"/>
</dbReference>
<dbReference type="GO" id="GO:0004822">
    <property type="term" value="F:isoleucine-tRNA ligase activity"/>
    <property type="evidence" value="ECO:0007669"/>
    <property type="project" value="UniProtKB-UniRule"/>
</dbReference>
<dbReference type="InterPro" id="IPR013155">
    <property type="entry name" value="M/V/L/I-tRNA-synth_anticd-bd"/>
</dbReference>
<dbReference type="InterPro" id="IPR023585">
    <property type="entry name" value="Ile-tRNA-ligase_type1"/>
</dbReference>
<evidence type="ECO:0000256" key="8">
    <source>
        <dbReference type="ARBA" id="ARBA00025217"/>
    </source>
</evidence>
<evidence type="ECO:0000256" key="1">
    <source>
        <dbReference type="ARBA" id="ARBA00006887"/>
    </source>
</evidence>
<feature type="binding site" evidence="10">
    <location>
        <position position="925"/>
    </location>
    <ligand>
        <name>Zn(2+)</name>
        <dbReference type="ChEBI" id="CHEBI:29105"/>
    </ligand>
</feature>
<feature type="domain" description="Methionyl/Valyl/Leucyl/Isoleucyl-tRNA synthetase anticodon-binding" evidence="13">
    <location>
        <begin position="687"/>
        <end position="842"/>
    </location>
</feature>
<evidence type="ECO:0000259" key="13">
    <source>
        <dbReference type="Pfam" id="PF08264"/>
    </source>
</evidence>
<dbReference type="Pfam" id="PF08264">
    <property type="entry name" value="Anticodon_1"/>
    <property type="match status" value="1"/>
</dbReference>
<feature type="domain" description="Aminoacyl-tRNA synthetase class Ia" evidence="11">
    <location>
        <begin position="28"/>
        <end position="643"/>
    </location>
</feature>
<dbReference type="RefSeq" id="WP_084066804.1">
    <property type="nucleotide sequence ID" value="NZ_FWXY01000002.1"/>
</dbReference>
<dbReference type="FunFam" id="3.40.50.620:FF:000152">
    <property type="entry name" value="Isoleucine--tRNA ligase"/>
    <property type="match status" value="1"/>
</dbReference>
<dbReference type="GO" id="GO:0002161">
    <property type="term" value="F:aminoacyl-tRNA deacylase activity"/>
    <property type="evidence" value="ECO:0007669"/>
    <property type="project" value="InterPro"/>
</dbReference>
<comment type="subcellular location">
    <subcellularLocation>
        <location evidence="10">Cytoplasm</location>
    </subcellularLocation>
</comment>
<comment type="domain">
    <text evidence="10">IleRS has two distinct active sites: one for aminoacylation and one for editing. The misactivated valine is translocated from the active site to the editing site, which sterically excludes the correctly activated isoleucine. The single editing site contains two valyl binding pockets, one specific for each substrate (Val-AMP or Val-tRNA(Ile)).</text>
</comment>
<dbReference type="OrthoDB" id="9810365at2"/>
<keyword evidence="7 10" id="KW-0030">Aminoacyl-tRNA synthetase</keyword>
<feature type="binding site" evidence="10">
    <location>
        <position position="922"/>
    </location>
    <ligand>
        <name>Zn(2+)</name>
        <dbReference type="ChEBI" id="CHEBI:29105"/>
    </ligand>
</feature>
<feature type="binding site" evidence="10">
    <location>
        <position position="607"/>
    </location>
    <ligand>
        <name>ATP</name>
        <dbReference type="ChEBI" id="CHEBI:30616"/>
    </ligand>
</feature>
<organism evidence="14 15">
    <name type="scientific">Desulfocicer vacuolatum DSM 3385</name>
    <dbReference type="NCBI Taxonomy" id="1121400"/>
    <lineage>
        <taxon>Bacteria</taxon>
        <taxon>Pseudomonadati</taxon>
        <taxon>Thermodesulfobacteriota</taxon>
        <taxon>Desulfobacteria</taxon>
        <taxon>Desulfobacterales</taxon>
        <taxon>Desulfobacteraceae</taxon>
        <taxon>Desulfocicer</taxon>
    </lineage>
</organism>
<feature type="domain" description="Zinc finger FPG/IleRS-type" evidence="12">
    <location>
        <begin position="899"/>
        <end position="925"/>
    </location>
</feature>
<comment type="similarity">
    <text evidence="1 10">Belongs to the class-I aminoacyl-tRNA synthetase family. IleS type 1 subfamily.</text>
</comment>
<dbReference type="SUPFAM" id="SSF50677">
    <property type="entry name" value="ValRS/IleRS/LeuRS editing domain"/>
    <property type="match status" value="1"/>
</dbReference>
<keyword evidence="6 10" id="KW-0648">Protein biosynthesis</keyword>
<dbReference type="PANTHER" id="PTHR42765:SF1">
    <property type="entry name" value="ISOLEUCINE--TRNA LIGASE, MITOCHONDRIAL"/>
    <property type="match status" value="1"/>
</dbReference>
<evidence type="ECO:0000256" key="7">
    <source>
        <dbReference type="ARBA" id="ARBA00023146"/>
    </source>
</evidence>
<dbReference type="InterPro" id="IPR050081">
    <property type="entry name" value="Ile-tRNA_ligase"/>
</dbReference>
<reference evidence="14 15" key="1">
    <citation type="submission" date="2017-04" db="EMBL/GenBank/DDBJ databases">
        <authorList>
            <person name="Afonso C.L."/>
            <person name="Miller P.J."/>
            <person name="Scott M.A."/>
            <person name="Spackman E."/>
            <person name="Goraichik I."/>
            <person name="Dimitrov K.M."/>
            <person name="Suarez D.L."/>
            <person name="Swayne D.E."/>
        </authorList>
    </citation>
    <scope>NUCLEOTIDE SEQUENCE [LARGE SCALE GENOMIC DNA]</scope>
    <source>
        <strain evidence="14 15">DSM 3385</strain>
    </source>
</reference>
<dbReference type="Pfam" id="PF00133">
    <property type="entry name" value="tRNA-synt_1"/>
    <property type="match status" value="1"/>
</dbReference>
<name>A0A1W1Z7W0_9BACT</name>
<comment type="function">
    <text evidence="8 10">Catalyzes the attachment of isoleucine to tRNA(Ile). As IleRS can inadvertently accommodate and process structurally similar amino acids such as valine, to avoid such errors it has two additional distinct tRNA(Ile)-dependent editing activities. One activity is designated as 'pretransfer' editing and involves the hydrolysis of activated Val-AMP. The other activity is designated 'posttransfer' editing and involves deacylation of mischarged Val-tRNA(Ile).</text>
</comment>
<dbReference type="InterPro" id="IPR010663">
    <property type="entry name" value="Znf_FPG/IleRS"/>
</dbReference>
<accession>A0A1W1Z7W0</accession>
<protein>
    <recommendedName>
        <fullName evidence="10">Isoleucine--tRNA ligase</fullName>
        <ecNumber evidence="10">6.1.1.5</ecNumber>
    </recommendedName>
    <alternativeName>
        <fullName evidence="10">Isoleucyl-tRNA synthetase</fullName>
        <shortName evidence="10">IleRS</shortName>
    </alternativeName>
</protein>
<evidence type="ECO:0000256" key="10">
    <source>
        <dbReference type="HAMAP-Rule" id="MF_02002"/>
    </source>
</evidence>
<evidence type="ECO:0000256" key="4">
    <source>
        <dbReference type="ARBA" id="ARBA00022741"/>
    </source>
</evidence>
<dbReference type="Pfam" id="PF06827">
    <property type="entry name" value="zf-FPG_IleRS"/>
    <property type="match status" value="1"/>
</dbReference>
<feature type="binding site" evidence="10">
    <location>
        <position position="905"/>
    </location>
    <ligand>
        <name>Zn(2+)</name>
        <dbReference type="ChEBI" id="CHEBI:29105"/>
    </ligand>
</feature>
<sequence>MDYKKTLNLPVTKFAMKANLANKEPGQLKEWEKNGLYSKLREAAKGRPSFILHDGPPYANGHLHIGHAINKILKDIIVRSKQMDGFDAPYVPGWDCHGLPIEHNVDKKLGSKKKNMTPVEVRQACRKYAAGFVDIQRDEFKRFGVAGEWDEPYLTMNNAYEARIAKECGEFALSGDMFLGKKPIYWCCSCHTALAEAEIEYHDHGSPSIYVKFPLKDDISSLVPGLQDGEKISMVIWTTTPWTIPANLAICLHPEFVYAAVKTPEQGVMIMARELVEKVMAEFGIEDFTVLSDIEAKDLENKRCTHPMYERDSLIILGEHVTLEAGTGCVHTAPGHGADDNIVGLRYGLKPYSPVNAKGCFTDEVADFEGQFILKANQGIIEKLDGLGALVQHTPMTHSYPHCWRCKKPVIFRATPQWFISMDKKGLRKKSLEEIDNVNWIPAWGKARIYSMIEHRPDWCLSRQRSWGVPIPVFHCEECGEVYVTRESVDKIHSLFLEHSSDIWFAKEAKELMPEGAACAKCGGTTFEKDHNILDVWFDSGVSHAAVLEEREGLTRPADLYLEGSDQHRGWFHSSLLTAVGRTDHAPYKSVLTHGFVVDSQGKKMSKSVGNVVAPEKIIKQHGADILRLWVASADYRDDVRISDNIIRQLSDAYRRIRNTCRFMLGNLSDFNPDTDLQPVSAMTDMDRFVLHRLATLIEKSLNAYDAYEFHTIYHAMHNFCVVELSAFYLDINKDRLYTSPPAATVRRNAQTVMYYLLDGIIRVMAPILPFTAEEVWKHMPAFDGKKESVHLTSRPQVDPAWKDEALGVRWQKILDVRAEVTRALEEARTAKLIGHPLDAAIAIYVADTDVREILAGFGPDLRDIFIVSQATLLDAPGETGFTSKEIDGLFVSVARAEGEKCERCWRYDVTTGDRNDLPGTCARCSGALDVIGVEA</sequence>
<dbReference type="HAMAP" id="MF_02002">
    <property type="entry name" value="Ile_tRNA_synth_type1"/>
    <property type="match status" value="1"/>
</dbReference>
<dbReference type="InterPro" id="IPR014729">
    <property type="entry name" value="Rossmann-like_a/b/a_fold"/>
</dbReference>
<feature type="short sequence motif" description="'KMSKS' region" evidence="10">
    <location>
        <begin position="604"/>
        <end position="608"/>
    </location>
</feature>
<dbReference type="InterPro" id="IPR009008">
    <property type="entry name" value="Val/Leu/Ile-tRNA-synth_edit"/>
</dbReference>
<dbReference type="InterPro" id="IPR009080">
    <property type="entry name" value="tRNAsynth_Ia_anticodon-bd"/>
</dbReference>
<dbReference type="Gene3D" id="1.10.730.20">
    <property type="match status" value="1"/>
</dbReference>
<feature type="binding site" evidence="10">
    <location>
        <position position="902"/>
    </location>
    <ligand>
        <name>Zn(2+)</name>
        <dbReference type="ChEBI" id="CHEBI:29105"/>
    </ligand>
</feature>
<dbReference type="PRINTS" id="PR00984">
    <property type="entry name" value="TRNASYNTHILE"/>
</dbReference>
<dbReference type="CDD" id="cd00818">
    <property type="entry name" value="IleRS_core"/>
    <property type="match status" value="1"/>
</dbReference>
<dbReference type="GO" id="GO:0000049">
    <property type="term" value="F:tRNA binding"/>
    <property type="evidence" value="ECO:0007669"/>
    <property type="project" value="InterPro"/>
</dbReference>
<dbReference type="CDD" id="cd07960">
    <property type="entry name" value="Anticodon_Ia_Ile_BEm"/>
    <property type="match status" value="1"/>
</dbReference>
<keyword evidence="4 10" id="KW-0547">Nucleotide-binding</keyword>
<dbReference type="Gene3D" id="3.90.740.10">
    <property type="entry name" value="Valyl/Leucyl/Isoleucyl-tRNA synthetase, editing domain"/>
    <property type="match status" value="1"/>
</dbReference>
<evidence type="ECO:0000256" key="9">
    <source>
        <dbReference type="ARBA" id="ARBA00048359"/>
    </source>
</evidence>
<keyword evidence="10" id="KW-0479">Metal-binding</keyword>
<keyword evidence="10" id="KW-0862">Zinc</keyword>
<comment type="catalytic activity">
    <reaction evidence="9 10">
        <text>tRNA(Ile) + L-isoleucine + ATP = L-isoleucyl-tRNA(Ile) + AMP + diphosphate</text>
        <dbReference type="Rhea" id="RHEA:11060"/>
        <dbReference type="Rhea" id="RHEA-COMP:9666"/>
        <dbReference type="Rhea" id="RHEA-COMP:9695"/>
        <dbReference type="ChEBI" id="CHEBI:30616"/>
        <dbReference type="ChEBI" id="CHEBI:33019"/>
        <dbReference type="ChEBI" id="CHEBI:58045"/>
        <dbReference type="ChEBI" id="CHEBI:78442"/>
        <dbReference type="ChEBI" id="CHEBI:78528"/>
        <dbReference type="ChEBI" id="CHEBI:456215"/>
        <dbReference type="EC" id="6.1.1.5"/>
    </reaction>
</comment>
<keyword evidence="2 10" id="KW-0963">Cytoplasm</keyword>
<dbReference type="EMBL" id="FWXY01000002">
    <property type="protein sequence ID" value="SMC44392.1"/>
    <property type="molecule type" value="Genomic_DNA"/>
</dbReference>
<dbReference type="STRING" id="1121400.SAMN02746065_102131"/>
<dbReference type="InterPro" id="IPR002300">
    <property type="entry name" value="aa-tRNA-synth_Ia"/>
</dbReference>
<dbReference type="InterPro" id="IPR001412">
    <property type="entry name" value="aa-tRNA-synth_I_CS"/>
</dbReference>
<evidence type="ECO:0000256" key="2">
    <source>
        <dbReference type="ARBA" id="ARBA00022490"/>
    </source>
</evidence>
<keyword evidence="3 10" id="KW-0436">Ligase</keyword>
<feature type="binding site" evidence="10">
    <location>
        <position position="563"/>
    </location>
    <ligand>
        <name>L-isoleucyl-5'-AMP</name>
        <dbReference type="ChEBI" id="CHEBI:178002"/>
    </ligand>
</feature>
<dbReference type="Gene3D" id="1.10.10.830">
    <property type="entry name" value="Ile-tRNA synthetase CP2 domain-like"/>
    <property type="match status" value="1"/>
</dbReference>
<evidence type="ECO:0000256" key="3">
    <source>
        <dbReference type="ARBA" id="ARBA00022598"/>
    </source>
</evidence>
<dbReference type="GO" id="GO:0006428">
    <property type="term" value="P:isoleucyl-tRNA aminoacylation"/>
    <property type="evidence" value="ECO:0007669"/>
    <property type="project" value="UniProtKB-UniRule"/>
</dbReference>
<keyword evidence="15" id="KW-1185">Reference proteome</keyword>
<evidence type="ECO:0000259" key="12">
    <source>
        <dbReference type="Pfam" id="PF06827"/>
    </source>
</evidence>
<dbReference type="SUPFAM" id="SSF52374">
    <property type="entry name" value="Nucleotidylyl transferase"/>
    <property type="match status" value="1"/>
</dbReference>
<dbReference type="Proteomes" id="UP000192418">
    <property type="component" value="Unassembled WGS sequence"/>
</dbReference>